<keyword evidence="3 9" id="KW-0813">Transport</keyword>
<dbReference type="GO" id="GO:0051119">
    <property type="term" value="F:sugar transmembrane transporter activity"/>
    <property type="evidence" value="ECO:0007669"/>
    <property type="project" value="InterPro"/>
</dbReference>
<evidence type="ECO:0000256" key="6">
    <source>
        <dbReference type="ARBA" id="ARBA00022737"/>
    </source>
</evidence>
<evidence type="ECO:0000256" key="4">
    <source>
        <dbReference type="ARBA" id="ARBA00022597"/>
    </source>
</evidence>
<organism evidence="10 11">
    <name type="scientific">Aristolochia fimbriata</name>
    <name type="common">White veined hardy Dutchman's pipe vine</name>
    <dbReference type="NCBI Taxonomy" id="158543"/>
    <lineage>
        <taxon>Eukaryota</taxon>
        <taxon>Viridiplantae</taxon>
        <taxon>Streptophyta</taxon>
        <taxon>Embryophyta</taxon>
        <taxon>Tracheophyta</taxon>
        <taxon>Spermatophyta</taxon>
        <taxon>Magnoliopsida</taxon>
        <taxon>Magnoliidae</taxon>
        <taxon>Piperales</taxon>
        <taxon>Aristolochiaceae</taxon>
        <taxon>Aristolochia</taxon>
    </lineage>
</organism>
<gene>
    <name evidence="10" type="ORF">H6P81_014538</name>
</gene>
<feature type="transmembrane region" description="Helical" evidence="9">
    <location>
        <begin position="136"/>
        <end position="157"/>
    </location>
</feature>
<keyword evidence="8 9" id="KW-0472">Membrane</keyword>
<feature type="transmembrane region" description="Helical" evidence="9">
    <location>
        <begin position="108"/>
        <end position="130"/>
    </location>
</feature>
<dbReference type="Gene3D" id="1.20.1280.290">
    <property type="match status" value="2"/>
</dbReference>
<evidence type="ECO:0000256" key="8">
    <source>
        <dbReference type="ARBA" id="ARBA00023136"/>
    </source>
</evidence>
<name>A0AAV7EHT7_ARIFI</name>
<dbReference type="InterPro" id="IPR047664">
    <property type="entry name" value="SWEET"/>
</dbReference>
<evidence type="ECO:0000256" key="9">
    <source>
        <dbReference type="RuleBase" id="RU910715"/>
    </source>
</evidence>
<accession>A0AAV7EHT7</accession>
<dbReference type="PANTHER" id="PTHR10791">
    <property type="entry name" value="RAG1-ACTIVATING PROTEIN 1"/>
    <property type="match status" value="1"/>
</dbReference>
<evidence type="ECO:0000256" key="5">
    <source>
        <dbReference type="ARBA" id="ARBA00022692"/>
    </source>
</evidence>
<keyword evidence="5 9" id="KW-0812">Transmembrane</keyword>
<dbReference type="EMBL" id="JAINDJ010000005">
    <property type="protein sequence ID" value="KAG9448410.1"/>
    <property type="molecule type" value="Genomic_DNA"/>
</dbReference>
<comment type="subcellular location">
    <subcellularLocation>
        <location evidence="9">Cell membrane</location>
        <topology evidence="9">Multi-pass membrane protein</topology>
    </subcellularLocation>
    <subcellularLocation>
        <location evidence="1">Endomembrane system</location>
        <topology evidence="1">Multi-pass membrane protein</topology>
    </subcellularLocation>
</comment>
<dbReference type="AlphaFoldDB" id="A0AAV7EHT7"/>
<feature type="transmembrane region" description="Helical" evidence="9">
    <location>
        <begin position="197"/>
        <end position="218"/>
    </location>
</feature>
<keyword evidence="7 9" id="KW-1133">Transmembrane helix</keyword>
<feature type="transmembrane region" description="Helical" evidence="9">
    <location>
        <begin position="169"/>
        <end position="191"/>
    </location>
</feature>
<dbReference type="GO" id="GO:0005886">
    <property type="term" value="C:plasma membrane"/>
    <property type="evidence" value="ECO:0007669"/>
    <property type="project" value="UniProtKB-SubCell"/>
</dbReference>
<comment type="function">
    <text evidence="9">Mediates both low-affinity uptake and efflux of sugar across the membrane.</text>
</comment>
<comment type="caution">
    <text evidence="10">The sequence shown here is derived from an EMBL/GenBank/DDBJ whole genome shotgun (WGS) entry which is preliminary data.</text>
</comment>
<sequence>MSLGMDVEALRLAVGVIGSGASFVLYAAPVLTFKKVVENKSAEGYSCVPYILALINTLTYSLYGLPVVSVGWENVPLFAINAIGVFLETAFILIFLRYSSPQRRRGGVLFLIPVLAIFAIAASVSLLAFHDHPGRKAMVGTMGIVSTMFTYASPLVAVKQVLKTKSSEFMPFSLSLSTFLASSVWMTYGLLGRDYYVAAPNILGVPLAFAQLLIYFMYRKKPDESIREPLLLA</sequence>
<keyword evidence="4 9" id="KW-0762">Sugar transport</keyword>
<dbReference type="PANTHER" id="PTHR10791:SF28">
    <property type="entry name" value="BIDIRECTIONAL SUGAR TRANSPORTER SWEET3"/>
    <property type="match status" value="1"/>
</dbReference>
<comment type="similarity">
    <text evidence="2 9">Belongs to the SWEET sugar transporter family.</text>
</comment>
<evidence type="ECO:0000313" key="10">
    <source>
        <dbReference type="EMBL" id="KAG9448410.1"/>
    </source>
</evidence>
<keyword evidence="6" id="KW-0677">Repeat</keyword>
<proteinExistence type="inferred from homology"/>
<dbReference type="FunFam" id="1.20.1280.290:FF:000002">
    <property type="entry name" value="Bidirectional sugar transporter SWEET"/>
    <property type="match status" value="1"/>
</dbReference>
<dbReference type="InterPro" id="IPR004316">
    <property type="entry name" value="SWEET_rpt"/>
</dbReference>
<feature type="transmembrane region" description="Helical" evidence="9">
    <location>
        <begin position="45"/>
        <end position="63"/>
    </location>
</feature>
<reference evidence="10 11" key="1">
    <citation type="submission" date="2021-07" db="EMBL/GenBank/DDBJ databases">
        <title>The Aristolochia fimbriata genome: insights into angiosperm evolution, floral development and chemical biosynthesis.</title>
        <authorList>
            <person name="Jiao Y."/>
        </authorList>
    </citation>
    <scope>NUCLEOTIDE SEQUENCE [LARGE SCALE GENOMIC DNA]</scope>
    <source>
        <strain evidence="10">IBCAS-2021</strain>
        <tissue evidence="10">Leaf</tissue>
    </source>
</reference>
<protein>
    <recommendedName>
        <fullName evidence="9">Bidirectional sugar transporter SWEET</fullName>
    </recommendedName>
</protein>
<dbReference type="Pfam" id="PF03083">
    <property type="entry name" value="MtN3_slv"/>
    <property type="match status" value="2"/>
</dbReference>
<dbReference type="Proteomes" id="UP000825729">
    <property type="component" value="Unassembled WGS sequence"/>
</dbReference>
<feature type="transmembrane region" description="Helical" evidence="9">
    <location>
        <begin position="12"/>
        <end position="33"/>
    </location>
</feature>
<evidence type="ECO:0000256" key="7">
    <source>
        <dbReference type="ARBA" id="ARBA00022989"/>
    </source>
</evidence>
<dbReference type="FunFam" id="1.20.1280.290:FF:000001">
    <property type="entry name" value="Bidirectional sugar transporter SWEET"/>
    <property type="match status" value="1"/>
</dbReference>
<evidence type="ECO:0000256" key="3">
    <source>
        <dbReference type="ARBA" id="ARBA00022448"/>
    </source>
</evidence>
<evidence type="ECO:0000256" key="1">
    <source>
        <dbReference type="ARBA" id="ARBA00004127"/>
    </source>
</evidence>
<evidence type="ECO:0000256" key="2">
    <source>
        <dbReference type="ARBA" id="ARBA00007809"/>
    </source>
</evidence>
<keyword evidence="11" id="KW-1185">Reference proteome</keyword>
<dbReference type="GO" id="GO:0012505">
    <property type="term" value="C:endomembrane system"/>
    <property type="evidence" value="ECO:0007669"/>
    <property type="project" value="UniProtKB-SubCell"/>
</dbReference>
<evidence type="ECO:0000313" key="11">
    <source>
        <dbReference type="Proteomes" id="UP000825729"/>
    </source>
</evidence>
<feature type="transmembrane region" description="Helical" evidence="9">
    <location>
        <begin position="75"/>
        <end position="96"/>
    </location>
</feature>